<dbReference type="InterPro" id="IPR007863">
    <property type="entry name" value="Peptidase_M16_C"/>
</dbReference>
<feature type="domain" description="Peptidase M16 N-terminal" evidence="1">
    <location>
        <begin position="26"/>
        <end position="171"/>
    </location>
</feature>
<evidence type="ECO:0000313" key="3">
    <source>
        <dbReference type="EMBL" id="MCV3212454.1"/>
    </source>
</evidence>
<dbReference type="InterPro" id="IPR011765">
    <property type="entry name" value="Pept_M16_N"/>
</dbReference>
<dbReference type="PANTHER" id="PTHR11851:SF224">
    <property type="entry name" value="PROCESSING PROTEASE"/>
    <property type="match status" value="1"/>
</dbReference>
<dbReference type="Proteomes" id="UP001526143">
    <property type="component" value="Unassembled WGS sequence"/>
</dbReference>
<proteinExistence type="predicted"/>
<gene>
    <name evidence="3" type="ORF">OGM63_02720</name>
</gene>
<dbReference type="EMBL" id="JAOWRF010000037">
    <property type="protein sequence ID" value="MCV3212454.1"/>
    <property type="molecule type" value="Genomic_DNA"/>
</dbReference>
<dbReference type="SUPFAM" id="SSF63411">
    <property type="entry name" value="LuxS/MPP-like metallohydrolase"/>
    <property type="match status" value="2"/>
</dbReference>
<sequence>MTQTLKSSISHSPIARTVLSNGIVLLVAENPAADIIAARIFIRAGSCNENPQQSGLAHLLSTVLTKGCDGLSSLQIAEDVESMGAGLSADSAADYFLVSLKTVTADFGDILGLAGRIMRSPTFPEVEVELERRLALQDIRSQKEQPFTIAFDQLRQVMYQNHPYAMSVLGDETTMGSLTRADLVKYHQTYFRPDNVVISIAGRVTLEDAVTLVENIFGDWQAPPEPLPIVDFPDLQVEPQQRLKVQQTQQSVIMLGYLGPSVLAPDYAALKLLSTYLGNGLSSRLFVELREKRGLAYEVSAFFPTRLHPASFVVYMGTAPENTSIALTGLRTEVDLLSSNQLEESALQAAKNKILGQYALGKQSNGQVAQVYGWYEILGLGIDFDFLFQELIAGVTVKDAIEAANQYLREPYLSLVGQQEAINSALK</sequence>
<dbReference type="PANTHER" id="PTHR11851">
    <property type="entry name" value="METALLOPROTEASE"/>
    <property type="match status" value="1"/>
</dbReference>
<evidence type="ECO:0000259" key="1">
    <source>
        <dbReference type="Pfam" id="PF00675"/>
    </source>
</evidence>
<dbReference type="InterPro" id="IPR011249">
    <property type="entry name" value="Metalloenz_LuxS/M16"/>
</dbReference>
<reference evidence="3 4" key="1">
    <citation type="submission" date="2022-10" db="EMBL/GenBank/DDBJ databases">
        <title>Identification of biosynthetic pathway for the production of the potent trypsin inhibitor radiosumin.</title>
        <authorList>
            <person name="Fewer D.P."/>
            <person name="Delbaje E."/>
            <person name="Ouyang X."/>
            <person name="Agostino P.D."/>
            <person name="Wahlsten M."/>
            <person name="Jokela J."/>
            <person name="Permi P."/>
            <person name="Haapaniemi E."/>
            <person name="Koistinen H."/>
        </authorList>
    </citation>
    <scope>NUCLEOTIDE SEQUENCE [LARGE SCALE GENOMIC DNA]</scope>
    <source>
        <strain evidence="3 4">NIES-515</strain>
    </source>
</reference>
<name>A0ABT3AV28_9CYAN</name>
<dbReference type="Pfam" id="PF05193">
    <property type="entry name" value="Peptidase_M16_C"/>
    <property type="match status" value="1"/>
</dbReference>
<dbReference type="RefSeq" id="WP_263743968.1">
    <property type="nucleotide sequence ID" value="NZ_JAOWRF010000037.1"/>
</dbReference>
<dbReference type="Pfam" id="PF00675">
    <property type="entry name" value="Peptidase_M16"/>
    <property type="match status" value="1"/>
</dbReference>
<protein>
    <submittedName>
        <fullName evidence="3">Insulinase family protein</fullName>
    </submittedName>
</protein>
<evidence type="ECO:0000259" key="2">
    <source>
        <dbReference type="Pfam" id="PF05193"/>
    </source>
</evidence>
<feature type="domain" description="Peptidase M16 C-terminal" evidence="2">
    <location>
        <begin position="177"/>
        <end position="353"/>
    </location>
</feature>
<dbReference type="Gene3D" id="3.30.830.10">
    <property type="entry name" value="Metalloenzyme, LuxS/M16 peptidase-like"/>
    <property type="match status" value="2"/>
</dbReference>
<dbReference type="InterPro" id="IPR050361">
    <property type="entry name" value="MPP/UQCRC_Complex"/>
</dbReference>
<accession>A0ABT3AV28</accession>
<keyword evidence="4" id="KW-1185">Reference proteome</keyword>
<comment type="caution">
    <text evidence="3">The sequence shown here is derived from an EMBL/GenBank/DDBJ whole genome shotgun (WGS) entry which is preliminary data.</text>
</comment>
<organism evidence="3 4">
    <name type="scientific">Plectonema radiosum NIES-515</name>
    <dbReference type="NCBI Taxonomy" id="2986073"/>
    <lineage>
        <taxon>Bacteria</taxon>
        <taxon>Bacillati</taxon>
        <taxon>Cyanobacteriota</taxon>
        <taxon>Cyanophyceae</taxon>
        <taxon>Oscillatoriophycideae</taxon>
        <taxon>Oscillatoriales</taxon>
        <taxon>Microcoleaceae</taxon>
        <taxon>Plectonema</taxon>
    </lineage>
</organism>
<evidence type="ECO:0000313" key="4">
    <source>
        <dbReference type="Proteomes" id="UP001526143"/>
    </source>
</evidence>